<reference evidence="1 2" key="1">
    <citation type="submission" date="2020-08" db="EMBL/GenBank/DDBJ databases">
        <title>Winogradskyella ouciana sp. nov., isolated from the hadal seawater of the Mariana Trench.</title>
        <authorList>
            <person name="He X."/>
        </authorList>
    </citation>
    <scope>NUCLEOTIDE SEQUENCE [LARGE SCALE GENOMIC DNA]</scope>
    <source>
        <strain evidence="1 2">KCTC 22026</strain>
    </source>
</reference>
<proteinExistence type="predicted"/>
<name>A0ABR6XYS5_9FLAO</name>
<evidence type="ECO:0008006" key="3">
    <source>
        <dbReference type="Google" id="ProtNLM"/>
    </source>
</evidence>
<evidence type="ECO:0000313" key="1">
    <source>
        <dbReference type="EMBL" id="MBC3845653.1"/>
    </source>
</evidence>
<dbReference type="EMBL" id="JACOME010000001">
    <property type="protein sequence ID" value="MBC3845653.1"/>
    <property type="molecule type" value="Genomic_DNA"/>
</dbReference>
<keyword evidence="2" id="KW-1185">Reference proteome</keyword>
<dbReference type="RefSeq" id="WP_186844756.1">
    <property type="nucleotide sequence ID" value="NZ_JACOME010000001.1"/>
</dbReference>
<comment type="caution">
    <text evidence="1">The sequence shown here is derived from an EMBL/GenBank/DDBJ whole genome shotgun (WGS) entry which is preliminary data.</text>
</comment>
<sequence>MKILRGFFLMVLISLCFGCASFSKKGFRKELKPLTNKNLNNLNGNYSFYPKQRFGDRYVDNNADSLRYTNSYHRIINENRSVRRKFDSIKNDNSSYSVNLKLIENKKLHISLLENGIKISDTMFEGTLRNKMFYIDNNFLKCTGIPYLVGDCNNSKRRIGLSSENHLIINEAINNEGAFLLLIGGGHRYNSSYEFERL</sequence>
<accession>A0ABR6XYS5</accession>
<organism evidence="1 2">
    <name type="scientific">Winogradskyella echinorum</name>
    <dbReference type="NCBI Taxonomy" id="538189"/>
    <lineage>
        <taxon>Bacteria</taxon>
        <taxon>Pseudomonadati</taxon>
        <taxon>Bacteroidota</taxon>
        <taxon>Flavobacteriia</taxon>
        <taxon>Flavobacteriales</taxon>
        <taxon>Flavobacteriaceae</taxon>
        <taxon>Winogradskyella</taxon>
    </lineage>
</organism>
<dbReference type="Proteomes" id="UP000607435">
    <property type="component" value="Unassembled WGS sequence"/>
</dbReference>
<gene>
    <name evidence="1" type="ORF">H6H04_04640</name>
</gene>
<protein>
    <recommendedName>
        <fullName evidence="3">Lipoprotein</fullName>
    </recommendedName>
</protein>
<evidence type="ECO:0000313" key="2">
    <source>
        <dbReference type="Proteomes" id="UP000607435"/>
    </source>
</evidence>